<keyword evidence="9" id="KW-1185">Reference proteome</keyword>
<dbReference type="AlphaFoldDB" id="A0AAN9EUC1"/>
<dbReference type="Pfam" id="PF05127">
    <property type="entry name" value="NAT10_TcmA_helicase"/>
    <property type="match status" value="1"/>
</dbReference>
<dbReference type="GO" id="GO:0000049">
    <property type="term" value="F:tRNA binding"/>
    <property type="evidence" value="ECO:0007669"/>
    <property type="project" value="TreeGrafter"/>
</dbReference>
<organism evidence="8 9">
    <name type="scientific">Crotalaria pallida</name>
    <name type="common">Smooth rattlebox</name>
    <name type="synonym">Crotalaria striata</name>
    <dbReference type="NCBI Taxonomy" id="3830"/>
    <lineage>
        <taxon>Eukaryota</taxon>
        <taxon>Viridiplantae</taxon>
        <taxon>Streptophyta</taxon>
        <taxon>Embryophyta</taxon>
        <taxon>Tracheophyta</taxon>
        <taxon>Spermatophyta</taxon>
        <taxon>Magnoliopsida</taxon>
        <taxon>eudicotyledons</taxon>
        <taxon>Gunneridae</taxon>
        <taxon>Pentapetalae</taxon>
        <taxon>rosids</taxon>
        <taxon>fabids</taxon>
        <taxon>Fabales</taxon>
        <taxon>Fabaceae</taxon>
        <taxon>Papilionoideae</taxon>
        <taxon>50 kb inversion clade</taxon>
        <taxon>genistoids sensu lato</taxon>
        <taxon>core genistoids</taxon>
        <taxon>Crotalarieae</taxon>
        <taxon>Crotalaria</taxon>
    </lineage>
</organism>
<evidence type="ECO:0000256" key="2">
    <source>
        <dbReference type="ARBA" id="ARBA00022679"/>
    </source>
</evidence>
<dbReference type="GO" id="GO:0005524">
    <property type="term" value="F:ATP binding"/>
    <property type="evidence" value="ECO:0007669"/>
    <property type="project" value="UniProtKB-KW"/>
</dbReference>
<evidence type="ECO:0000256" key="3">
    <source>
        <dbReference type="ARBA" id="ARBA00022741"/>
    </source>
</evidence>
<reference evidence="8 9" key="1">
    <citation type="submission" date="2024-01" db="EMBL/GenBank/DDBJ databases">
        <title>The genomes of 5 underutilized Papilionoideae crops provide insights into root nodulation and disease resistanc.</title>
        <authorList>
            <person name="Yuan L."/>
        </authorList>
    </citation>
    <scope>NUCLEOTIDE SEQUENCE [LARGE SCALE GENOMIC DNA]</scope>
    <source>
        <strain evidence="8">ZHUSHIDOU_FW_LH</strain>
        <tissue evidence="8">Leaf</tissue>
    </source>
</reference>
<dbReference type="GO" id="GO:0030686">
    <property type="term" value="C:90S preribosome"/>
    <property type="evidence" value="ECO:0007669"/>
    <property type="project" value="TreeGrafter"/>
</dbReference>
<gene>
    <name evidence="8" type="ORF">RIF29_25839</name>
</gene>
<feature type="domain" description="TcmA/NAT10 helicase" evidence="7">
    <location>
        <begin position="45"/>
        <end position="85"/>
    </location>
</feature>
<keyword evidence="3" id="KW-0547">Nucleotide-binding</keyword>
<dbReference type="PANTHER" id="PTHR10925">
    <property type="entry name" value="N-ACETYLTRANSFERASE 10"/>
    <property type="match status" value="1"/>
</dbReference>
<accession>A0AAN9EUC1</accession>
<dbReference type="InterPro" id="IPR007807">
    <property type="entry name" value="TcmA/NAT10_helicase"/>
</dbReference>
<dbReference type="GO" id="GO:1990883">
    <property type="term" value="F:18S rRNA cytidine N-acetyltransferase activity"/>
    <property type="evidence" value="ECO:0007669"/>
    <property type="project" value="TreeGrafter"/>
</dbReference>
<evidence type="ECO:0000313" key="8">
    <source>
        <dbReference type="EMBL" id="KAK7260088.1"/>
    </source>
</evidence>
<comment type="caution">
    <text evidence="8">The sequence shown here is derived from an EMBL/GenBank/DDBJ whole genome shotgun (WGS) entry which is preliminary data.</text>
</comment>
<dbReference type="GO" id="GO:1904812">
    <property type="term" value="P:rRNA acetylation involved in maturation of SSU-rRNA"/>
    <property type="evidence" value="ECO:0007669"/>
    <property type="project" value="TreeGrafter"/>
</dbReference>
<keyword evidence="5" id="KW-0012">Acyltransferase</keyword>
<evidence type="ECO:0000256" key="4">
    <source>
        <dbReference type="ARBA" id="ARBA00022840"/>
    </source>
</evidence>
<dbReference type="PANTHER" id="PTHR10925:SF5">
    <property type="entry name" value="RNA CYTIDINE ACETYLTRANSFERASE"/>
    <property type="match status" value="1"/>
</dbReference>
<keyword evidence="2" id="KW-0808">Transferase</keyword>
<protein>
    <recommendedName>
        <fullName evidence="7">TcmA/NAT10 helicase domain-containing protein</fullName>
    </recommendedName>
</protein>
<proteinExistence type="predicted"/>
<keyword evidence="4" id="KW-0067">ATP-binding</keyword>
<comment type="subcellular location">
    <subcellularLocation>
        <location evidence="1">Nucleus</location>
    </subcellularLocation>
</comment>
<evidence type="ECO:0000256" key="6">
    <source>
        <dbReference type="SAM" id="MobiDB-lite"/>
    </source>
</evidence>
<evidence type="ECO:0000313" key="9">
    <source>
        <dbReference type="Proteomes" id="UP001372338"/>
    </source>
</evidence>
<feature type="region of interest" description="Disordered" evidence="6">
    <location>
        <begin position="1"/>
        <end position="22"/>
    </location>
</feature>
<dbReference type="EMBL" id="JAYWIO010000005">
    <property type="protein sequence ID" value="KAK7260088.1"/>
    <property type="molecule type" value="Genomic_DNA"/>
</dbReference>
<evidence type="ECO:0000256" key="5">
    <source>
        <dbReference type="ARBA" id="ARBA00023315"/>
    </source>
</evidence>
<evidence type="ECO:0000256" key="1">
    <source>
        <dbReference type="ARBA" id="ARBA00004123"/>
    </source>
</evidence>
<sequence length="107" mass="11984">MVDEEEGDETADGEEIGALADPEARGKEHIDFDVVKSANAEFKGATVRINIYKHRRQTVQYILPHEHEKLSQAELLVVDEAAGVVDSAWPRSLNRLAEVLRTLQEAF</sequence>
<dbReference type="InterPro" id="IPR032672">
    <property type="entry name" value="TmcA/NAT10/Kre33"/>
</dbReference>
<dbReference type="Proteomes" id="UP001372338">
    <property type="component" value="Unassembled WGS sequence"/>
</dbReference>
<dbReference type="InterPro" id="IPR027417">
    <property type="entry name" value="P-loop_NTPase"/>
</dbReference>
<dbReference type="Gene3D" id="3.40.50.300">
    <property type="entry name" value="P-loop containing nucleotide triphosphate hydrolases"/>
    <property type="match status" value="1"/>
</dbReference>
<feature type="compositionally biased region" description="Acidic residues" evidence="6">
    <location>
        <begin position="1"/>
        <end position="15"/>
    </location>
</feature>
<name>A0AAN9EUC1_CROPI</name>
<evidence type="ECO:0000259" key="7">
    <source>
        <dbReference type="Pfam" id="PF05127"/>
    </source>
</evidence>
<dbReference type="GO" id="GO:0005730">
    <property type="term" value="C:nucleolus"/>
    <property type="evidence" value="ECO:0007669"/>
    <property type="project" value="TreeGrafter"/>
</dbReference>